<dbReference type="PANTHER" id="PTHR41913">
    <property type="entry name" value="DUF1684 DOMAIN-CONTAINING PROTEIN"/>
    <property type="match status" value="1"/>
</dbReference>
<evidence type="ECO:0000313" key="1">
    <source>
        <dbReference type="EMBL" id="MDR6891822.1"/>
    </source>
</evidence>
<dbReference type="Pfam" id="PF07920">
    <property type="entry name" value="DUF1684"/>
    <property type="match status" value="1"/>
</dbReference>
<accession>A0AAE3YGI8</accession>
<dbReference type="AlphaFoldDB" id="A0AAE3YGI8"/>
<protein>
    <submittedName>
        <fullName evidence="1">Uncharacterized protein (DUF1684 family)</fullName>
    </submittedName>
</protein>
<sequence>MPALELTPEFFTPVVPAWASPEEQEWASWRGQRLSGLHAPHGWLTVASYEWLPEAPGRLESVPGLWSAADGVARVEAAPGLMGPSGEPFEGGTIRLDEGSSDIVASFDAAECPFDSVFRGGGRSRVDSGLVQVELGVRGGRYMVRTRRHNPELAHVPTFPFDPAWVVSAVFEPLPVPYTEHVETARADTVVPTRIVGTVRFHVPGLASEVVAAVEESGSGAGESSFSLTFRDATSGTTTPAWRFVTVRVFAEPSEDGWAPGEYNAVIDFNRALDYPMAFTPFAVCPAPVAGNTIPAPVTAGEKALPRV</sequence>
<comment type="caution">
    <text evidence="1">The sequence shown here is derived from an EMBL/GenBank/DDBJ whole genome shotgun (WGS) entry which is preliminary data.</text>
</comment>
<organism evidence="1 2">
    <name type="scientific">Falsarthrobacter nasiphocae</name>
    <dbReference type="NCBI Taxonomy" id="189863"/>
    <lineage>
        <taxon>Bacteria</taxon>
        <taxon>Bacillati</taxon>
        <taxon>Actinomycetota</taxon>
        <taxon>Actinomycetes</taxon>
        <taxon>Micrococcales</taxon>
        <taxon>Micrococcaceae</taxon>
        <taxon>Falsarthrobacter</taxon>
    </lineage>
</organism>
<proteinExistence type="predicted"/>
<dbReference type="InterPro" id="IPR012467">
    <property type="entry name" value="DUF1684"/>
</dbReference>
<dbReference type="PANTHER" id="PTHR41913:SF1">
    <property type="entry name" value="DUF1684 DOMAIN-CONTAINING PROTEIN"/>
    <property type="match status" value="1"/>
</dbReference>
<gene>
    <name evidence="1" type="ORF">J2S35_000762</name>
</gene>
<evidence type="ECO:0000313" key="2">
    <source>
        <dbReference type="Proteomes" id="UP001247307"/>
    </source>
</evidence>
<name>A0AAE3YGI8_9MICC</name>
<dbReference type="RefSeq" id="WP_309850050.1">
    <property type="nucleotide sequence ID" value="NZ_BAAAIU010000044.1"/>
</dbReference>
<dbReference type="Proteomes" id="UP001247307">
    <property type="component" value="Unassembled WGS sequence"/>
</dbReference>
<keyword evidence="2" id="KW-1185">Reference proteome</keyword>
<reference evidence="1" key="1">
    <citation type="submission" date="2023-07" db="EMBL/GenBank/DDBJ databases">
        <title>Sequencing the genomes of 1000 actinobacteria strains.</title>
        <authorList>
            <person name="Klenk H.-P."/>
        </authorList>
    </citation>
    <scope>NUCLEOTIDE SEQUENCE</scope>
    <source>
        <strain evidence="1">DSM 13988</strain>
    </source>
</reference>
<dbReference type="EMBL" id="JAVDUI010000001">
    <property type="protein sequence ID" value="MDR6891822.1"/>
    <property type="molecule type" value="Genomic_DNA"/>
</dbReference>